<dbReference type="GeneID" id="12979146"/>
<dbReference type="Proteomes" id="UP000002867">
    <property type="component" value="Segment"/>
</dbReference>
<keyword evidence="2" id="KW-1185">Reference proteome</keyword>
<accession>I2FLQ5</accession>
<dbReference type="EMBL" id="HE611333">
    <property type="protein sequence ID" value="CCE60789.1"/>
    <property type="molecule type" value="Genomic_DNA"/>
</dbReference>
<proteinExistence type="predicted"/>
<evidence type="ECO:0000313" key="2">
    <source>
        <dbReference type="Proteomes" id="UP000002867"/>
    </source>
</evidence>
<organism evidence="1 2">
    <name type="scientific">Pseudomonas phage tf</name>
    <dbReference type="NCBI Taxonomy" id="1114179"/>
    <lineage>
        <taxon>Viruses</taxon>
        <taxon>Duplodnaviria</taxon>
        <taxon>Heunggongvirae</taxon>
        <taxon>Uroviricota</taxon>
        <taxon>Caudoviricetes</taxon>
        <taxon>Krylovvirus</taxon>
        <taxon>Krylovvirus tf</taxon>
    </lineage>
</organism>
<sequence>MSKFTLYGYLSDNGDGSASLHWTSNPDSVDLDDEQYYMCEGDWVEVLTFDSPEAARACGLSWSDEEGC</sequence>
<reference evidence="1 2" key="1">
    <citation type="journal article" date="2012" name="PLoS ONE">
        <title>Genomic Analysis of Pseudomonas putida Phage tf with Localized Single-Strand DNA Interruptions.</title>
        <authorList>
            <person name="Glukhov A.S."/>
            <person name="Krutilina A.I."/>
            <person name="Shlyapnikov M.G."/>
            <person name="Severinov K."/>
            <person name="Lavysh D."/>
            <person name="Kochetkov V.V."/>
            <person name="McGrath J.W."/>
            <person name="de Leeuwe C."/>
            <person name="Shaburova O.V."/>
            <person name="Krylov V.N."/>
            <person name="Akulenko N.V."/>
            <person name="Kulakov L.A."/>
        </authorList>
    </citation>
    <scope>NUCLEOTIDE SEQUENCE [LARGE SCALE GENOMIC DNA]</scope>
</reference>
<dbReference type="KEGG" id="vg:12979146"/>
<gene>
    <name evidence="1" type="ORF">tf_34</name>
</gene>
<dbReference type="RefSeq" id="YP_006382494.1">
    <property type="nucleotide sequence ID" value="NC_017971.2"/>
</dbReference>
<evidence type="ECO:0000313" key="1">
    <source>
        <dbReference type="EMBL" id="CCE60789.1"/>
    </source>
</evidence>
<protein>
    <submittedName>
        <fullName evidence="1">Uncharacterized protein</fullName>
    </submittedName>
</protein>
<name>I2FLQ5_9CAUD</name>